<organism evidence="2 3">
    <name type="scientific">Citrus x changshan-huyou</name>
    <dbReference type="NCBI Taxonomy" id="2935761"/>
    <lineage>
        <taxon>Eukaryota</taxon>
        <taxon>Viridiplantae</taxon>
        <taxon>Streptophyta</taxon>
        <taxon>Embryophyta</taxon>
        <taxon>Tracheophyta</taxon>
        <taxon>Spermatophyta</taxon>
        <taxon>Magnoliopsida</taxon>
        <taxon>eudicotyledons</taxon>
        <taxon>Gunneridae</taxon>
        <taxon>Pentapetalae</taxon>
        <taxon>rosids</taxon>
        <taxon>malvids</taxon>
        <taxon>Sapindales</taxon>
        <taxon>Rutaceae</taxon>
        <taxon>Aurantioideae</taxon>
        <taxon>Citrus</taxon>
    </lineage>
</organism>
<feature type="compositionally biased region" description="Polar residues" evidence="1">
    <location>
        <begin position="297"/>
        <end position="311"/>
    </location>
</feature>
<proteinExistence type="predicted"/>
<comment type="caution">
    <text evidence="2">The sequence shown here is derived from an EMBL/GenBank/DDBJ whole genome shotgun (WGS) entry which is preliminary data.</text>
</comment>
<keyword evidence="3" id="KW-1185">Reference proteome</keyword>
<feature type="region of interest" description="Disordered" evidence="1">
    <location>
        <begin position="190"/>
        <end position="222"/>
    </location>
</feature>
<dbReference type="EMBL" id="JBCGBO010000005">
    <property type="protein sequence ID" value="KAK9198799.1"/>
    <property type="molecule type" value="Genomic_DNA"/>
</dbReference>
<dbReference type="Proteomes" id="UP001428341">
    <property type="component" value="Unassembled WGS sequence"/>
</dbReference>
<feature type="compositionally biased region" description="Low complexity" evidence="1">
    <location>
        <begin position="281"/>
        <end position="296"/>
    </location>
</feature>
<feature type="region of interest" description="Disordered" evidence="1">
    <location>
        <begin position="233"/>
        <end position="252"/>
    </location>
</feature>
<dbReference type="AlphaFoldDB" id="A0AAP0QL61"/>
<feature type="region of interest" description="Disordered" evidence="1">
    <location>
        <begin position="279"/>
        <end position="312"/>
    </location>
</feature>
<protein>
    <submittedName>
        <fullName evidence="2">Uncharacterized protein</fullName>
    </submittedName>
</protein>
<sequence>MIERLVQYLNAKESLIQNCKSQNKLHNQKWVSQIQLIMVRYPKGISLKLNYNNENGDSMCGSSTLTNKPNYKAFKFSDNLLEMRTFKRDIKSNLAVHRQNGNAAVTKLPQVNNLTASREPKGNREIRKRHYSEKNPMESDTPELVAFFEEQDYQFVKDIFMGREVPLMNKCLVENCELDHKIISCVLSSDDRESDNGTLEAMSSMSNESKIRIENDTSTDVTRKSGLENWMLEHEDDSDATSCSGEKISSDRQLIGKVPAREAELANFMLPSAAEIADDNSYSSEATSESEVESGSLNTTNSEEEFQNQADSETEITFKPLDEISQSLTGSGQSFVNQHDQVDPGEPLSFSARVEQVPCTGSNSLRSNSSSASSHSFAFPILPSEWNGSPSLSKHQFGTCLTYFPLMGNHKFQDKFFANHFRATNFKISRNASISPKSLSGSSWFTVIKCLVCSRTNGKDHHHVRQCPLVPIDATVIARQQQGNTETHWSSATEF</sequence>
<reference evidence="2 3" key="1">
    <citation type="submission" date="2024-05" db="EMBL/GenBank/DDBJ databases">
        <title>Haplotype-resolved chromosome-level genome assembly of Huyou (Citrus changshanensis).</title>
        <authorList>
            <person name="Miao C."/>
            <person name="Chen W."/>
            <person name="Wu Y."/>
            <person name="Wang L."/>
            <person name="Zhao S."/>
            <person name="Grierson D."/>
            <person name="Xu C."/>
            <person name="Chen K."/>
        </authorList>
    </citation>
    <scope>NUCLEOTIDE SEQUENCE [LARGE SCALE GENOMIC DNA]</scope>
    <source>
        <strain evidence="2">01-14</strain>
        <tissue evidence="2">Leaf</tissue>
    </source>
</reference>
<name>A0AAP0QL61_9ROSI</name>
<dbReference type="PANTHER" id="PTHR33914:SF2">
    <property type="entry name" value="OS02G0582100 PROTEIN"/>
    <property type="match status" value="1"/>
</dbReference>
<gene>
    <name evidence="2" type="ORF">WN944_013985</name>
</gene>
<evidence type="ECO:0000256" key="1">
    <source>
        <dbReference type="SAM" id="MobiDB-lite"/>
    </source>
</evidence>
<dbReference type="InterPro" id="IPR040378">
    <property type="entry name" value="BASL"/>
</dbReference>
<evidence type="ECO:0000313" key="3">
    <source>
        <dbReference type="Proteomes" id="UP001428341"/>
    </source>
</evidence>
<feature type="region of interest" description="Disordered" evidence="1">
    <location>
        <begin position="115"/>
        <end position="138"/>
    </location>
</feature>
<evidence type="ECO:0000313" key="2">
    <source>
        <dbReference type="EMBL" id="KAK9198799.1"/>
    </source>
</evidence>
<dbReference type="PANTHER" id="PTHR33914">
    <property type="entry name" value="18S PRE-RIBOSOMAL ASSEMBLY PROTEIN GAR2-LIKE PROTEIN"/>
    <property type="match status" value="1"/>
</dbReference>
<dbReference type="GO" id="GO:0009786">
    <property type="term" value="P:regulation of asymmetric cell division"/>
    <property type="evidence" value="ECO:0007669"/>
    <property type="project" value="InterPro"/>
</dbReference>
<feature type="compositionally biased region" description="Basic and acidic residues" evidence="1">
    <location>
        <begin position="209"/>
        <end position="222"/>
    </location>
</feature>
<accession>A0AAP0QL61</accession>